<proteinExistence type="predicted"/>
<evidence type="ECO:0000313" key="2">
    <source>
        <dbReference type="Proteomes" id="UP000669179"/>
    </source>
</evidence>
<dbReference type="AlphaFoldDB" id="A0A939PFK1"/>
<dbReference type="Proteomes" id="UP000669179">
    <property type="component" value="Unassembled WGS sequence"/>
</dbReference>
<keyword evidence="2" id="KW-1185">Reference proteome</keyword>
<reference evidence="1" key="1">
    <citation type="submission" date="2021-03" db="EMBL/GenBank/DDBJ databases">
        <authorList>
            <person name="Kanchanasin P."/>
            <person name="Saeng-In P."/>
            <person name="Phongsopitanun W."/>
            <person name="Yuki M."/>
            <person name="Kudo T."/>
            <person name="Ohkuma M."/>
            <person name="Tanasupawat S."/>
        </authorList>
    </citation>
    <scope>NUCLEOTIDE SEQUENCE</scope>
    <source>
        <strain evidence="1">GKU 128</strain>
    </source>
</reference>
<evidence type="ECO:0000313" key="1">
    <source>
        <dbReference type="EMBL" id="MBO2448279.1"/>
    </source>
</evidence>
<sequence length="188" mass="19972">MKRVIGWDEEALATLRGAANRGLGATGVALLQVRPLGPVLQYAGDVLAVAVEAGVPEAGRLAEDCLRELAERGQPGDKELATELAVALGRRSTGLRRAPVPLGDLAGALDGRAGSGPHVLDLLRGEVLSIDELDGAPAFDARSQEYDPHRWLVFTPEPRGVPYSEEASRGRARAWLAARGYRSAPHEL</sequence>
<gene>
    <name evidence="1" type="ORF">J4573_14335</name>
</gene>
<protein>
    <submittedName>
        <fullName evidence="1">Uncharacterized protein</fullName>
    </submittedName>
</protein>
<dbReference type="RefSeq" id="WP_208255920.1">
    <property type="nucleotide sequence ID" value="NZ_JAGEOJ010000005.1"/>
</dbReference>
<accession>A0A939PFK1</accession>
<organism evidence="1 2">
    <name type="scientific">Actinomadura barringtoniae</name>
    <dbReference type="NCBI Taxonomy" id="1427535"/>
    <lineage>
        <taxon>Bacteria</taxon>
        <taxon>Bacillati</taxon>
        <taxon>Actinomycetota</taxon>
        <taxon>Actinomycetes</taxon>
        <taxon>Streptosporangiales</taxon>
        <taxon>Thermomonosporaceae</taxon>
        <taxon>Actinomadura</taxon>
    </lineage>
</organism>
<comment type="caution">
    <text evidence="1">The sequence shown here is derived from an EMBL/GenBank/DDBJ whole genome shotgun (WGS) entry which is preliminary data.</text>
</comment>
<name>A0A939PFK1_9ACTN</name>
<dbReference type="EMBL" id="JAGEOJ010000005">
    <property type="protein sequence ID" value="MBO2448279.1"/>
    <property type="molecule type" value="Genomic_DNA"/>
</dbReference>